<reference evidence="1" key="1">
    <citation type="submission" date="2021-01" db="EMBL/GenBank/DDBJ databases">
        <authorList>
            <person name="Lovell J.T."/>
            <person name="Bentley N."/>
            <person name="Bhattarai G."/>
            <person name="Jenkins J.W."/>
            <person name="Sreedasyam A."/>
            <person name="Alarcon Y."/>
            <person name="Bock C."/>
            <person name="Boston L."/>
            <person name="Carlson J."/>
            <person name="Cervantes K."/>
            <person name="Clermont K."/>
            <person name="Krom N."/>
            <person name="Kubenka K."/>
            <person name="Mamidi S."/>
            <person name="Mattison C."/>
            <person name="Monteros M."/>
            <person name="Pisani C."/>
            <person name="Plott C."/>
            <person name="Rajasekar S."/>
            <person name="Rhein H.S."/>
            <person name="Rohla C."/>
            <person name="Song M."/>
            <person name="Hilaire R.S."/>
            <person name="Shu S."/>
            <person name="Wells L."/>
            <person name="Wang X."/>
            <person name="Webber J."/>
            <person name="Heerema R.J."/>
            <person name="Klein P."/>
            <person name="Conner P."/>
            <person name="Grauke L."/>
            <person name="Grimwood J."/>
            <person name="Schmutz J."/>
            <person name="Randall J.J."/>
        </authorList>
    </citation>
    <scope>NUCLEOTIDE SEQUENCE</scope>
    <source>
        <tissue evidence="1">Leaf</tissue>
    </source>
</reference>
<evidence type="ECO:0000313" key="2">
    <source>
        <dbReference type="Proteomes" id="UP000811246"/>
    </source>
</evidence>
<gene>
    <name evidence="1" type="ORF">I3842_Q093300</name>
</gene>
<accession>A0A922D2K4</accession>
<evidence type="ECO:0000313" key="1">
    <source>
        <dbReference type="EMBL" id="KAG6619618.1"/>
    </source>
</evidence>
<organism evidence="1 2">
    <name type="scientific">Carya illinoinensis</name>
    <name type="common">Pecan</name>
    <dbReference type="NCBI Taxonomy" id="32201"/>
    <lineage>
        <taxon>Eukaryota</taxon>
        <taxon>Viridiplantae</taxon>
        <taxon>Streptophyta</taxon>
        <taxon>Embryophyta</taxon>
        <taxon>Tracheophyta</taxon>
        <taxon>Spermatophyta</taxon>
        <taxon>Magnoliopsida</taxon>
        <taxon>eudicotyledons</taxon>
        <taxon>Gunneridae</taxon>
        <taxon>Pentapetalae</taxon>
        <taxon>rosids</taxon>
        <taxon>fabids</taxon>
        <taxon>Fagales</taxon>
        <taxon>Juglandaceae</taxon>
        <taxon>Carya</taxon>
    </lineage>
</organism>
<protein>
    <submittedName>
        <fullName evidence="1">Uncharacterized protein</fullName>
    </submittedName>
</protein>
<dbReference type="AlphaFoldDB" id="A0A922D2K4"/>
<dbReference type="Proteomes" id="UP000811246">
    <property type="component" value="Unassembled WGS sequence"/>
</dbReference>
<sequence length="50" mass="6126">MMKVKTWVQGLMTMRFLIETKRGRKIMMTLWCTIRIGYNKLHFYPESPCR</sequence>
<dbReference type="EMBL" id="MU228947">
    <property type="protein sequence ID" value="KAG6619618.1"/>
    <property type="molecule type" value="Genomic_DNA"/>
</dbReference>
<name>A0A922D2K4_CARIL</name>
<comment type="caution">
    <text evidence="1">The sequence shown here is derived from an EMBL/GenBank/DDBJ whole genome shotgun (WGS) entry which is preliminary data.</text>
</comment>
<proteinExistence type="predicted"/>